<gene>
    <name evidence="2" type="ORF">UFOVP274_65</name>
</gene>
<name>A0A6J5LP93_9CAUD</name>
<protein>
    <submittedName>
        <fullName evidence="2">Uncharacterized protein</fullName>
    </submittedName>
</protein>
<organism evidence="2">
    <name type="scientific">uncultured Caudovirales phage</name>
    <dbReference type="NCBI Taxonomy" id="2100421"/>
    <lineage>
        <taxon>Viruses</taxon>
        <taxon>Duplodnaviria</taxon>
        <taxon>Heunggongvirae</taxon>
        <taxon>Uroviricota</taxon>
        <taxon>Caudoviricetes</taxon>
        <taxon>Peduoviridae</taxon>
        <taxon>Maltschvirus</taxon>
        <taxon>Maltschvirus maltsch</taxon>
    </lineage>
</organism>
<feature type="region of interest" description="Disordered" evidence="1">
    <location>
        <begin position="1"/>
        <end position="27"/>
    </location>
</feature>
<accession>A0A6J5LP93</accession>
<reference evidence="2" key="1">
    <citation type="submission" date="2020-04" db="EMBL/GenBank/DDBJ databases">
        <authorList>
            <person name="Chiriac C."/>
            <person name="Salcher M."/>
            <person name="Ghai R."/>
            <person name="Kavagutti S V."/>
        </authorList>
    </citation>
    <scope>NUCLEOTIDE SEQUENCE</scope>
</reference>
<evidence type="ECO:0000256" key="1">
    <source>
        <dbReference type="SAM" id="MobiDB-lite"/>
    </source>
</evidence>
<sequence length="67" mass="7540">MTSTKKSPSDVKRPRGRPRKVSTHVQAPAEVPVSLHLSAEIQRLRNEIVGLHAVINYLEKRNERASV</sequence>
<dbReference type="EMBL" id="LR796296">
    <property type="protein sequence ID" value="CAB4134807.1"/>
    <property type="molecule type" value="Genomic_DNA"/>
</dbReference>
<evidence type="ECO:0000313" key="2">
    <source>
        <dbReference type="EMBL" id="CAB4134807.1"/>
    </source>
</evidence>
<proteinExistence type="predicted"/>